<keyword evidence="2" id="KW-1185">Reference proteome</keyword>
<proteinExistence type="predicted"/>
<dbReference type="AlphaFoldDB" id="A0A4R6YQJ8"/>
<dbReference type="EMBL" id="SNZH01000014">
    <property type="protein sequence ID" value="TDR40116.1"/>
    <property type="molecule type" value="Genomic_DNA"/>
</dbReference>
<protein>
    <submittedName>
        <fullName evidence="1">Uncharacterized protein</fullName>
    </submittedName>
</protein>
<comment type="caution">
    <text evidence="1">The sequence shown here is derived from an EMBL/GenBank/DDBJ whole genome shotgun (WGS) entry which is preliminary data.</text>
</comment>
<accession>A0A4R6YQJ8</accession>
<evidence type="ECO:0000313" key="1">
    <source>
        <dbReference type="EMBL" id="TDR40116.1"/>
    </source>
</evidence>
<dbReference type="Proteomes" id="UP000295293">
    <property type="component" value="Unassembled WGS sequence"/>
</dbReference>
<name>A0A4R6YQJ8_9GAMM</name>
<gene>
    <name evidence="1" type="ORF">DFR29_114168</name>
</gene>
<organism evidence="1 2">
    <name type="scientific">Tahibacter aquaticus</name>
    <dbReference type="NCBI Taxonomy" id="520092"/>
    <lineage>
        <taxon>Bacteria</taxon>
        <taxon>Pseudomonadati</taxon>
        <taxon>Pseudomonadota</taxon>
        <taxon>Gammaproteobacteria</taxon>
        <taxon>Lysobacterales</taxon>
        <taxon>Rhodanobacteraceae</taxon>
        <taxon>Tahibacter</taxon>
    </lineage>
</organism>
<sequence length="177" mass="19237">MRHLPILAALLLPLPSNPTLMSIIRGDGTIRHIAPMPHHSTLSNARYAGDSRSTRHEAAGTPQQRQFVTACDGGYRTTSYAVQAKSGSRYVTTLRQMLAYNSRGQLLVASTIDPTTSAARTVTLTYCEQIDVDAGTCDLVGLLKTIDGERADVADATADTYHAYDALLEWARSFKPL</sequence>
<evidence type="ECO:0000313" key="2">
    <source>
        <dbReference type="Proteomes" id="UP000295293"/>
    </source>
</evidence>
<reference evidence="1 2" key="1">
    <citation type="submission" date="2019-03" db="EMBL/GenBank/DDBJ databases">
        <title>Genomic Encyclopedia of Type Strains, Phase IV (KMG-IV): sequencing the most valuable type-strain genomes for metagenomic binning, comparative biology and taxonomic classification.</title>
        <authorList>
            <person name="Goeker M."/>
        </authorList>
    </citation>
    <scope>NUCLEOTIDE SEQUENCE [LARGE SCALE GENOMIC DNA]</scope>
    <source>
        <strain evidence="1 2">DSM 21667</strain>
    </source>
</reference>